<protein>
    <submittedName>
        <fullName evidence="1">Uncharacterized protein</fullName>
    </submittedName>
</protein>
<reference evidence="1 2" key="1">
    <citation type="submission" date="2017-10" db="EMBL/GenBank/DDBJ databases">
        <title>Comparative genomics in systemic dimorphic fungi from Ajellomycetaceae.</title>
        <authorList>
            <person name="Munoz J.F."/>
            <person name="Mcewen J.G."/>
            <person name="Clay O.K."/>
            <person name="Cuomo C.A."/>
        </authorList>
    </citation>
    <scope>NUCLEOTIDE SEQUENCE [LARGE SCALE GENOMIC DNA]</scope>
    <source>
        <strain evidence="1 2">UAMH130</strain>
    </source>
</reference>
<sequence>MAHQTHNLPWNTLAANFKYKSNNPRYQWRTNVYPLHKPDQAKRLTYFANAFEQTIEAFSASERAKYPAAEEYHPHTNESIHARDDQSEYIPAATARRIERTLKKFRAARHAKLIQWGPWQKPPLSYLASNYDDDSSTIALRDECRRMSFWARSYDDCHPWLMCNLSDHQDAAELLKMLLLLNEMDVLLRVALRPGHAEFVVGWWSFPYVCPDYGWAELMRTALMAYICLNVMYVLEERKVAENSSDKNKENSTDYRRTAAYQMMICRVTHTRAYDVHTYPHRGFFGVVEALYGTNDWSENPLYGRVPLAKLRQRSFASIHVPSTADFYTALHYLNIKGLPTELGMMVLEFANYQPHHSAIVHDDPLHVENAAELRKYLGFCWQLLVSCDVLAKACGKRIDWVGEVTQCIFHLFGVKYPKMVNFGIDNGFNDEFRNWKGNEIEGCWIKFA</sequence>
<dbReference type="OrthoDB" id="3204049at2759"/>
<evidence type="ECO:0000313" key="2">
    <source>
        <dbReference type="Proteomes" id="UP000224080"/>
    </source>
</evidence>
<organism evidence="1 2">
    <name type="scientific">Blastomyces parvus</name>
    <dbReference type="NCBI Taxonomy" id="2060905"/>
    <lineage>
        <taxon>Eukaryota</taxon>
        <taxon>Fungi</taxon>
        <taxon>Dikarya</taxon>
        <taxon>Ascomycota</taxon>
        <taxon>Pezizomycotina</taxon>
        <taxon>Eurotiomycetes</taxon>
        <taxon>Eurotiomycetidae</taxon>
        <taxon>Onygenales</taxon>
        <taxon>Ajellomycetaceae</taxon>
        <taxon>Blastomyces</taxon>
    </lineage>
</organism>
<evidence type="ECO:0000313" key="1">
    <source>
        <dbReference type="EMBL" id="PGH06534.1"/>
    </source>
</evidence>
<comment type="caution">
    <text evidence="1">The sequence shown here is derived from an EMBL/GenBank/DDBJ whole genome shotgun (WGS) entry which is preliminary data.</text>
</comment>
<dbReference type="Proteomes" id="UP000224080">
    <property type="component" value="Unassembled WGS sequence"/>
</dbReference>
<keyword evidence="2" id="KW-1185">Reference proteome</keyword>
<dbReference type="AlphaFoldDB" id="A0A2B7X4G5"/>
<gene>
    <name evidence="1" type="ORF">GX51_02359</name>
</gene>
<dbReference type="EMBL" id="PDNC01000021">
    <property type="protein sequence ID" value="PGH06534.1"/>
    <property type="molecule type" value="Genomic_DNA"/>
</dbReference>
<accession>A0A2B7X4G5</accession>
<name>A0A2B7X4G5_9EURO</name>
<proteinExistence type="predicted"/>